<feature type="compositionally biased region" description="Basic residues" evidence="2">
    <location>
        <begin position="667"/>
        <end position="677"/>
    </location>
</feature>
<name>A0AA35VWM9_GEOBA</name>
<comment type="caution">
    <text evidence="4">The sequence shown here is derived from an EMBL/GenBank/DDBJ whole genome shotgun (WGS) entry which is preliminary data.</text>
</comment>
<dbReference type="InterPro" id="IPR025901">
    <property type="entry name" value="Kinesin-assoc_MT-bd_dom"/>
</dbReference>
<keyword evidence="1" id="KW-0175">Coiled coil</keyword>
<feature type="compositionally biased region" description="Low complexity" evidence="2">
    <location>
        <begin position="615"/>
        <end position="631"/>
    </location>
</feature>
<dbReference type="GO" id="GO:0008017">
    <property type="term" value="F:microtubule binding"/>
    <property type="evidence" value="ECO:0007669"/>
    <property type="project" value="InterPro"/>
</dbReference>
<proteinExistence type="predicted"/>
<feature type="coiled-coil region" evidence="1">
    <location>
        <begin position="12"/>
        <end position="57"/>
    </location>
</feature>
<dbReference type="EMBL" id="CASHTH010000252">
    <property type="protein sequence ID" value="CAI7995667.1"/>
    <property type="molecule type" value="Genomic_DNA"/>
</dbReference>
<feature type="compositionally biased region" description="Acidic residues" evidence="2">
    <location>
        <begin position="605"/>
        <end position="614"/>
    </location>
</feature>
<feature type="region of interest" description="Disordered" evidence="2">
    <location>
        <begin position="198"/>
        <end position="217"/>
    </location>
</feature>
<feature type="region of interest" description="Disordered" evidence="2">
    <location>
        <begin position="564"/>
        <end position="677"/>
    </location>
</feature>
<reference evidence="4" key="1">
    <citation type="submission" date="2023-03" db="EMBL/GenBank/DDBJ databases">
        <authorList>
            <person name="Steffen K."/>
            <person name="Cardenas P."/>
        </authorList>
    </citation>
    <scope>NUCLEOTIDE SEQUENCE</scope>
</reference>
<organism evidence="4 5">
    <name type="scientific">Geodia barretti</name>
    <name type="common">Barrett's horny sponge</name>
    <dbReference type="NCBI Taxonomy" id="519541"/>
    <lineage>
        <taxon>Eukaryota</taxon>
        <taxon>Metazoa</taxon>
        <taxon>Porifera</taxon>
        <taxon>Demospongiae</taxon>
        <taxon>Heteroscleromorpha</taxon>
        <taxon>Tetractinellida</taxon>
        <taxon>Astrophorina</taxon>
        <taxon>Geodiidae</taxon>
        <taxon>Geodia</taxon>
    </lineage>
</organism>
<evidence type="ECO:0000256" key="2">
    <source>
        <dbReference type="SAM" id="MobiDB-lite"/>
    </source>
</evidence>
<evidence type="ECO:0000313" key="4">
    <source>
        <dbReference type="EMBL" id="CAI7995667.1"/>
    </source>
</evidence>
<accession>A0AA35VWM9</accession>
<sequence>MEALIRTQREGMTELEAAIAANKDEITKLNALFMTSKTELEETARQLETTSQRLATTKVSLESTRQDLYQTSMEREQKSLLLQEHVATEQTLLGQAGQLVEVVEGAIGDVDGLHSKLDRKTRVEKTNTSAARNFQSTIEGEFEEMQQRLQEFSTTQTQFCQNMSQRIEEWSSEQEGCVQGIQEGLEGVVSLLRQFSHRQTSGGRQRTRHMQDSLTQSQSDVRQFQENLVSAADGVLTVTLAPFLAGLCSQLALQSSLLTQSTASLREQLQSHGDLVSQFVCEQNKKITELSAAVQQENSHQQAQMSNHQESISATVEKQRVLSEQLRRSVMAEMELLLERTMRQQQEQLEANLTLVNLRMQRAAQSQQTHTDCLQKELSGLANGLSGLADSTENHTSTASSALDSILSQQEETKGEQEGSLHRTREALESELATFKQKTKSRTDDHCRDIGATSMALATHQQQTETDMESHVSKVVESVSSLHSSLVSLARDGACEAASQWTEDTTTLSSAVLTFADSQKTSVAAAAETVSRYVSQEMAVDVPTGKTPQRRDFVYPRDLARTRPDSELLRDFHPTVSLPPLPESDSEEEEEESGESEVPPSFDLSQEDTSEVESLETTTTSVDSSVSCKTVILTDSKENAALSKTTPATSKLPARKRHVAAGSRSTGSKKRPLTVKN</sequence>
<dbReference type="Proteomes" id="UP001174909">
    <property type="component" value="Unassembled WGS sequence"/>
</dbReference>
<dbReference type="AlphaFoldDB" id="A0AA35VWM9"/>
<feature type="domain" description="Kinesin-associated microtubule-binding" evidence="3">
    <location>
        <begin position="538"/>
        <end position="635"/>
    </location>
</feature>
<gene>
    <name evidence="4" type="ORF">GBAR_LOCUS1729</name>
</gene>
<evidence type="ECO:0000259" key="3">
    <source>
        <dbReference type="Pfam" id="PF13931"/>
    </source>
</evidence>
<evidence type="ECO:0000256" key="1">
    <source>
        <dbReference type="SAM" id="Coils"/>
    </source>
</evidence>
<dbReference type="Pfam" id="PF13931">
    <property type="entry name" value="Microtub_bind"/>
    <property type="match status" value="1"/>
</dbReference>
<feature type="region of interest" description="Disordered" evidence="2">
    <location>
        <begin position="297"/>
        <end position="316"/>
    </location>
</feature>
<keyword evidence="5" id="KW-1185">Reference proteome</keyword>
<feature type="compositionally biased region" description="Acidic residues" evidence="2">
    <location>
        <begin position="584"/>
        <end position="595"/>
    </location>
</feature>
<protein>
    <submittedName>
        <fullName evidence="4">Kinesin-like protein KIF11</fullName>
    </submittedName>
</protein>
<evidence type="ECO:0000313" key="5">
    <source>
        <dbReference type="Proteomes" id="UP001174909"/>
    </source>
</evidence>
<feature type="compositionally biased region" description="Basic and acidic residues" evidence="2">
    <location>
        <begin position="564"/>
        <end position="573"/>
    </location>
</feature>